<dbReference type="GO" id="GO:0000428">
    <property type="term" value="C:DNA-directed RNA polymerase complex"/>
    <property type="evidence" value="ECO:0007669"/>
    <property type="project" value="UniProtKB-KW"/>
</dbReference>
<evidence type="ECO:0000256" key="2">
    <source>
        <dbReference type="ARBA" id="ARBA00022515"/>
    </source>
</evidence>
<organism evidence="16 17">
    <name type="scientific">Candidatus Tokpelaia hoelldobleri</name>
    <dbReference type="NCBI Taxonomy" id="1902579"/>
    <lineage>
        <taxon>Bacteria</taxon>
        <taxon>Pseudomonadati</taxon>
        <taxon>Pseudomonadota</taxon>
        <taxon>Alphaproteobacteria</taxon>
        <taxon>Hyphomicrobiales</taxon>
        <taxon>Candidatus Tokpelaia</taxon>
    </lineage>
</organism>
<dbReference type="InterPro" id="IPR050219">
    <property type="entry name" value="DnaG_primase"/>
</dbReference>
<dbReference type="GO" id="GO:0008270">
    <property type="term" value="F:zinc ion binding"/>
    <property type="evidence" value="ECO:0007669"/>
    <property type="project" value="UniProtKB-UniRule"/>
</dbReference>
<evidence type="ECO:0000256" key="10">
    <source>
        <dbReference type="ARBA" id="ARBA00023125"/>
    </source>
</evidence>
<comment type="similarity">
    <text evidence="12 13">Belongs to the DnaG primase family.</text>
</comment>
<keyword evidence="4 12" id="KW-0548">Nucleotidyltransferase</keyword>
<sequence length="637" mass="71399">MRFSLDFLDEIRVRVPISAIVGTRVTFDRKKSNVSRGDFWACCPFHGEKTPSFHCDDRRGRYHCFGCGVSGDHFRFLVELDGLGFKEAVERLADMAGVPLPQQTPVDREREAARASLYDVMEMAAQFFERQLQEEGAAARQYLHRRELGLGMQKTFRLGYAADSRNRLKEFLVGKGVGKDQLEASGLLVSGEDIPVPYDRFRDRVMFPIEDLRGRVVGFGGRALAADVRAKYLNSPETELFHKGRMLYNAARARRACQAQGGAAAKPVVVTEGYMDVIALASAGFAQAVAPLGTALTEEQLALLWRFSPEPVLCFDGDEAGRKAAYRALERAMPLVKAGVSLQFVLLPDGKDPDDIIREGGAGAFAQLLKQAVPLADMLWQKETENTAFATPESRAALERRLKEAAFAIKDESLRHYYLQDIRERMRNAFRPVFTPYAKGGRASRSDFPDIMQQGRFQVSRSLSQSELVKPKGAQIPLREAGILAILVNHPGLWHEYFEELAALTFENADLTGLHRTMLDILAEWHPEDGAAMQELLDKRGQAQIIGRIMQMIGNAGLRSAQTAAPPEDAREALKQALYLYRRTYFLHKQLREIEAELLKNPDIEVFATLKDIKSELERTNATEALIEGFGQWEENP</sequence>
<dbReference type="GO" id="GO:0006269">
    <property type="term" value="P:DNA replication, synthesis of primer"/>
    <property type="evidence" value="ECO:0007669"/>
    <property type="project" value="UniProtKB-UniRule"/>
</dbReference>
<evidence type="ECO:0000256" key="14">
    <source>
        <dbReference type="PIRSR" id="PIRSR002811-1"/>
    </source>
</evidence>
<dbReference type="FunFam" id="3.40.1360.10:FF:000002">
    <property type="entry name" value="DNA primase"/>
    <property type="match status" value="1"/>
</dbReference>
<dbReference type="SMART" id="SM00493">
    <property type="entry name" value="TOPRIM"/>
    <property type="match status" value="1"/>
</dbReference>
<evidence type="ECO:0000256" key="13">
    <source>
        <dbReference type="PIRNR" id="PIRNR002811"/>
    </source>
</evidence>
<dbReference type="InterPro" id="IPR006171">
    <property type="entry name" value="TOPRIM_dom"/>
</dbReference>
<keyword evidence="7 12" id="KW-0863">Zinc-finger</keyword>
<dbReference type="STRING" id="1902579.BHV28_09700"/>
<dbReference type="PANTHER" id="PTHR30313">
    <property type="entry name" value="DNA PRIMASE"/>
    <property type="match status" value="1"/>
</dbReference>
<dbReference type="SMART" id="SM00400">
    <property type="entry name" value="ZnF_CHCC"/>
    <property type="match status" value="1"/>
</dbReference>
<dbReference type="PANTHER" id="PTHR30313:SF2">
    <property type="entry name" value="DNA PRIMASE"/>
    <property type="match status" value="1"/>
</dbReference>
<gene>
    <name evidence="12 16" type="primary">dnaG</name>
    <name evidence="16" type="ORF">BHV28_09700</name>
</gene>
<accession>A0A1U9JUW3</accession>
<dbReference type="GO" id="GO:1990077">
    <property type="term" value="C:primosome complex"/>
    <property type="evidence" value="ECO:0007669"/>
    <property type="project" value="UniProtKB-KW"/>
</dbReference>
<keyword evidence="2 12" id="KW-0639">Primosome</keyword>
<dbReference type="Gene3D" id="3.40.1360.10">
    <property type="match status" value="1"/>
</dbReference>
<dbReference type="CDD" id="cd03364">
    <property type="entry name" value="TOPRIM_DnaG_primases"/>
    <property type="match status" value="1"/>
</dbReference>
<dbReference type="HAMAP" id="MF_00974">
    <property type="entry name" value="DNA_primase_DnaG"/>
    <property type="match status" value="1"/>
</dbReference>
<dbReference type="EC" id="2.7.7.101" evidence="12"/>
<dbReference type="InterPro" id="IPR006295">
    <property type="entry name" value="DNA_primase_DnaG"/>
</dbReference>
<keyword evidence="3 12" id="KW-0808">Transferase</keyword>
<reference evidence="16 17" key="1">
    <citation type="journal article" date="2010" name="Science">
        <title>Genomic comparison of the ants Camponotus floridanus and Harpegnathos saltator.</title>
        <authorList>
            <person name="Bonasio R."/>
            <person name="Zhang G."/>
            <person name="Ye C."/>
            <person name="Mutti N.S."/>
            <person name="Fang X."/>
            <person name="Qin N."/>
            <person name="Donahue G."/>
            <person name="Yang P."/>
            <person name="Li Q."/>
            <person name="Li C."/>
            <person name="Zhang P."/>
            <person name="Huang Z."/>
            <person name="Berger S.L."/>
            <person name="Reinberg D."/>
            <person name="Wang J."/>
            <person name="Liebig J."/>
        </authorList>
    </citation>
    <scope>NUCLEOTIDE SEQUENCE [LARGE SCALE GENOMIC DNA]</scope>
    <source>
        <strain evidence="16 17">Hsal</strain>
    </source>
</reference>
<dbReference type="SUPFAM" id="SSF56731">
    <property type="entry name" value="DNA primase core"/>
    <property type="match status" value="1"/>
</dbReference>
<name>A0A1U9JUW3_9HYPH</name>
<comment type="domain">
    <text evidence="12">Contains an N-terminal zinc-binding domain, a central core domain that contains the primase activity, and a C-terminal DnaB-binding domain.</text>
</comment>
<dbReference type="Pfam" id="PF01807">
    <property type="entry name" value="Zn_ribbon_DnaG"/>
    <property type="match status" value="1"/>
</dbReference>
<keyword evidence="1 12" id="KW-0240">DNA-directed RNA polymerase</keyword>
<dbReference type="AlphaFoldDB" id="A0A1U9JUW3"/>
<evidence type="ECO:0000256" key="8">
    <source>
        <dbReference type="ARBA" id="ARBA00022833"/>
    </source>
</evidence>
<proteinExistence type="inferred from homology"/>
<dbReference type="GO" id="GO:0005737">
    <property type="term" value="C:cytoplasm"/>
    <property type="evidence" value="ECO:0007669"/>
    <property type="project" value="TreeGrafter"/>
</dbReference>
<dbReference type="KEGG" id="thd:BHV28_09700"/>
<dbReference type="GO" id="GO:0003677">
    <property type="term" value="F:DNA binding"/>
    <property type="evidence" value="ECO:0007669"/>
    <property type="project" value="UniProtKB-KW"/>
</dbReference>
<dbReference type="InterPro" id="IPR036977">
    <property type="entry name" value="DNA_primase_Znf_CHC2"/>
</dbReference>
<evidence type="ECO:0000313" key="16">
    <source>
        <dbReference type="EMBL" id="AQS41665.1"/>
    </source>
</evidence>
<comment type="subunit">
    <text evidence="12">Monomer. Interacts with DnaB.</text>
</comment>
<dbReference type="InterPro" id="IPR037068">
    <property type="entry name" value="DNA_primase_core_N_sf"/>
</dbReference>
<dbReference type="Gene3D" id="3.90.980.10">
    <property type="entry name" value="DNA primase, catalytic core, N-terminal domain"/>
    <property type="match status" value="1"/>
</dbReference>
<dbReference type="InterPro" id="IPR030846">
    <property type="entry name" value="DnaG_bac"/>
</dbReference>
<evidence type="ECO:0000256" key="3">
    <source>
        <dbReference type="ARBA" id="ARBA00022679"/>
    </source>
</evidence>
<keyword evidence="10 12" id="KW-0238">DNA-binding</keyword>
<evidence type="ECO:0000256" key="7">
    <source>
        <dbReference type="ARBA" id="ARBA00022771"/>
    </source>
</evidence>
<keyword evidence="6 12" id="KW-0479">Metal-binding</keyword>
<evidence type="ECO:0000256" key="6">
    <source>
        <dbReference type="ARBA" id="ARBA00022723"/>
    </source>
</evidence>
<dbReference type="PROSITE" id="PS50880">
    <property type="entry name" value="TOPRIM"/>
    <property type="match status" value="1"/>
</dbReference>
<evidence type="ECO:0000256" key="1">
    <source>
        <dbReference type="ARBA" id="ARBA00022478"/>
    </source>
</evidence>
<dbReference type="SUPFAM" id="SSF57783">
    <property type="entry name" value="Zinc beta-ribbon"/>
    <property type="match status" value="1"/>
</dbReference>
<dbReference type="GO" id="GO:0003899">
    <property type="term" value="F:DNA-directed RNA polymerase activity"/>
    <property type="evidence" value="ECO:0007669"/>
    <property type="project" value="UniProtKB-UniRule"/>
</dbReference>
<dbReference type="InterPro" id="IPR013264">
    <property type="entry name" value="DNAG_N"/>
</dbReference>
<dbReference type="NCBIfam" id="TIGR01391">
    <property type="entry name" value="dnaG"/>
    <property type="match status" value="1"/>
</dbReference>
<evidence type="ECO:0000313" key="17">
    <source>
        <dbReference type="Proteomes" id="UP000188912"/>
    </source>
</evidence>
<dbReference type="Gene3D" id="3.90.580.10">
    <property type="entry name" value="Zinc finger, CHC2-type domain"/>
    <property type="match status" value="1"/>
</dbReference>
<evidence type="ECO:0000256" key="9">
    <source>
        <dbReference type="ARBA" id="ARBA00022842"/>
    </source>
</evidence>
<comment type="function">
    <text evidence="12 13">RNA polymerase that catalyzes the synthesis of short RNA molecules used as primers for DNA polymerase during DNA replication.</text>
</comment>
<keyword evidence="9" id="KW-0460">Magnesium</keyword>
<dbReference type="FunFam" id="3.90.980.10:FF:000001">
    <property type="entry name" value="DNA primase"/>
    <property type="match status" value="1"/>
</dbReference>
<dbReference type="PIRSF" id="PIRSF002811">
    <property type="entry name" value="DnaG"/>
    <property type="match status" value="1"/>
</dbReference>
<reference evidence="16 17" key="2">
    <citation type="journal article" date="2016" name="Sci. Rep.">
        <title>The genome of Rhizobiales bacteria in predatory ants reveals urease gene functions but no genes for nitrogen fixation.</title>
        <authorList>
            <person name="Neuvonen M.M."/>
            <person name="Tamarit D."/>
            <person name="Naslund K."/>
            <person name="Liebig J."/>
            <person name="Feldhaar H."/>
            <person name="Moran N.A."/>
            <person name="Guy L."/>
            <person name="Andersson S.G."/>
        </authorList>
    </citation>
    <scope>NUCLEOTIDE SEQUENCE [LARGE SCALE GENOMIC DNA]</scope>
    <source>
        <strain evidence="16 17">Hsal</strain>
    </source>
</reference>
<feature type="zinc finger region" description="CHC2-type" evidence="12 14">
    <location>
        <begin position="43"/>
        <end position="67"/>
    </location>
</feature>
<feature type="domain" description="Toprim" evidence="15">
    <location>
        <begin position="266"/>
        <end position="348"/>
    </location>
</feature>
<dbReference type="EMBL" id="CP017315">
    <property type="protein sequence ID" value="AQS41665.1"/>
    <property type="molecule type" value="Genomic_DNA"/>
</dbReference>
<keyword evidence="5 12" id="KW-0235">DNA replication</keyword>
<dbReference type="Proteomes" id="UP000188912">
    <property type="component" value="Chromosome"/>
</dbReference>
<keyword evidence="11 12" id="KW-0804">Transcription</keyword>
<dbReference type="InterPro" id="IPR002694">
    <property type="entry name" value="Znf_CHC2"/>
</dbReference>
<keyword evidence="8 12" id="KW-0862">Zinc</keyword>
<evidence type="ECO:0000256" key="4">
    <source>
        <dbReference type="ARBA" id="ARBA00022695"/>
    </source>
</evidence>
<evidence type="ECO:0000256" key="11">
    <source>
        <dbReference type="ARBA" id="ARBA00023163"/>
    </source>
</evidence>
<protein>
    <recommendedName>
        <fullName evidence="12 13">DNA primase</fullName>
        <ecNumber evidence="12">2.7.7.101</ecNumber>
    </recommendedName>
</protein>
<evidence type="ECO:0000256" key="5">
    <source>
        <dbReference type="ARBA" id="ARBA00022705"/>
    </source>
</evidence>
<dbReference type="Pfam" id="PF13155">
    <property type="entry name" value="Toprim_2"/>
    <property type="match status" value="1"/>
</dbReference>
<dbReference type="InterPro" id="IPR034151">
    <property type="entry name" value="TOPRIM_DnaG_bac"/>
</dbReference>
<keyword evidence="17" id="KW-1185">Reference proteome</keyword>
<comment type="catalytic activity">
    <reaction evidence="12">
        <text>ssDNA + n NTP = ssDNA/pppN(pN)n-1 hybrid + (n-1) diphosphate.</text>
        <dbReference type="EC" id="2.7.7.101"/>
    </reaction>
</comment>
<dbReference type="Pfam" id="PF08275">
    <property type="entry name" value="DNAG_N"/>
    <property type="match status" value="1"/>
</dbReference>
<comment type="cofactor">
    <cofactor evidence="12 13 14">
        <name>Zn(2+)</name>
        <dbReference type="ChEBI" id="CHEBI:29105"/>
    </cofactor>
    <text evidence="12 13 14">Binds 1 zinc ion per monomer.</text>
</comment>
<evidence type="ECO:0000256" key="12">
    <source>
        <dbReference type="HAMAP-Rule" id="MF_00974"/>
    </source>
</evidence>
<evidence type="ECO:0000259" key="15">
    <source>
        <dbReference type="PROSITE" id="PS50880"/>
    </source>
</evidence>